<dbReference type="Proteomes" id="UP000317835">
    <property type="component" value="Chromosome"/>
</dbReference>
<reference evidence="2 3" key="1">
    <citation type="submission" date="2019-02" db="EMBL/GenBank/DDBJ databases">
        <title>Deep-cultivation of Planctomycetes and their phenomic and genomic characterization uncovers novel biology.</title>
        <authorList>
            <person name="Wiegand S."/>
            <person name="Jogler M."/>
            <person name="Boedeker C."/>
            <person name="Pinto D."/>
            <person name="Vollmers J."/>
            <person name="Rivas-Marin E."/>
            <person name="Kohn T."/>
            <person name="Peeters S.H."/>
            <person name="Heuer A."/>
            <person name="Rast P."/>
            <person name="Oberbeckmann S."/>
            <person name="Bunk B."/>
            <person name="Jeske O."/>
            <person name="Meyerdierks A."/>
            <person name="Storesund J.E."/>
            <person name="Kallscheuer N."/>
            <person name="Luecker S."/>
            <person name="Lage O.M."/>
            <person name="Pohl T."/>
            <person name="Merkel B.J."/>
            <person name="Hornburger P."/>
            <person name="Mueller R.-W."/>
            <person name="Bruemmer F."/>
            <person name="Labrenz M."/>
            <person name="Spormann A.M."/>
            <person name="Op den Camp H."/>
            <person name="Overmann J."/>
            <person name="Amann R."/>
            <person name="Jetten M.S.M."/>
            <person name="Mascher T."/>
            <person name="Medema M.H."/>
            <person name="Devos D.P."/>
            <person name="Kaster A.-K."/>
            <person name="Ovreas L."/>
            <person name="Rohde M."/>
            <person name="Galperin M.Y."/>
            <person name="Jogler C."/>
        </authorList>
    </citation>
    <scope>NUCLEOTIDE SEQUENCE [LARGE SCALE GENOMIC DNA]</scope>
    <source>
        <strain evidence="2 3">ElP</strain>
    </source>
</reference>
<evidence type="ECO:0000313" key="3">
    <source>
        <dbReference type="Proteomes" id="UP000317835"/>
    </source>
</evidence>
<gene>
    <name evidence="2" type="ORF">ElP_18600</name>
</gene>
<feature type="domain" description="BIG2" evidence="1">
    <location>
        <begin position="233"/>
        <end position="315"/>
    </location>
</feature>
<dbReference type="PANTHER" id="PTHR35889:SF3">
    <property type="entry name" value="F-BOX DOMAIN-CONTAINING PROTEIN"/>
    <property type="match status" value="1"/>
</dbReference>
<proteinExistence type="predicted"/>
<protein>
    <recommendedName>
        <fullName evidence="1">BIG2 domain-containing protein</fullName>
    </recommendedName>
</protein>
<dbReference type="Pfam" id="PF07587">
    <property type="entry name" value="PSD1"/>
    <property type="match status" value="1"/>
</dbReference>
<dbReference type="OrthoDB" id="289126at2"/>
<keyword evidence="3" id="KW-1185">Reference proteome</keyword>
<evidence type="ECO:0000259" key="1">
    <source>
        <dbReference type="SMART" id="SM00635"/>
    </source>
</evidence>
<dbReference type="AlphaFoldDB" id="A0A518GZG7"/>
<dbReference type="InterPro" id="IPR003343">
    <property type="entry name" value="Big_2"/>
</dbReference>
<dbReference type="KEGG" id="tpla:ElP_18600"/>
<dbReference type="SMART" id="SM00635">
    <property type="entry name" value="BID_2"/>
    <property type="match status" value="2"/>
</dbReference>
<sequence>MRSWIAATTIGLTLAAIGPDGLRAEDDAPAGASSSASPSLRAVPDAAVLIGPDAVQQLAVEGVEDGRDRTSSASFSVGDEGVAVVDASGMISARGDGETSVIVEVGGDRVEVPVKVRRFADPPPIHFANQVVPIFTKLGCNGGGCHGKSGGQNGFRLSLLGFEPELDYETLVKEGRGRRVFPTAPERSLLLTKAVAEVPHGGGKKLEPGSHEYDLIRRWIAEGMPEGAPDAPTVARIEVHPPDRVLSRGADQQLLVTAVYTDGATEDVTRWTQYESNVSDVAAVESGGRVRAGELPGMAAVMARYQGQVAVFRATVPRGGPVAEAIDFEPSNYVDELALAQWRELGLTPSDVCSDEEFIRRAALDITGTLPTVAEVDAFLADEAPDKRARLVDELLGRPEYAATFAVKWAEILRNKRGGNASYQRSTYRFYDWIRRQIDRNTPFDEFTRRILAASGTPETAPATAWYRNLTQPDQFVDDAAQVFLGMRLQCAKCHHHPFEAWSEDDYYGFAAFFGRVGRKDSTAAGKDGRDELVIFTRRSGQVPNPKTGQVMEPRGLGEPAPIAVPPTEDPRDALVDWLADPENDFFAPAVVNRYWAHFFSRGLVEPIDDLRATNPATNPALMEALCDDFVASGYDLKHLIRTICNSRLYGLSSLPNGTNADDTQSFARFYPKRMGAEVLLDAMARVTGVPNRFDGLPAGTRAIELPDESVRSDFLDTFGRPRRETACECERVGDASLSQSLMLLNSTDIQSRLADDSGRAAALAADPRPVEEKVEGLFRLAFGRDPSDSELATAAFHVESRPDAAREAFEDILWALVNAKEFQFID</sequence>
<dbReference type="Gene3D" id="2.60.40.1080">
    <property type="match status" value="1"/>
</dbReference>
<dbReference type="EMBL" id="CP036426">
    <property type="protein sequence ID" value="QDV33979.1"/>
    <property type="molecule type" value="Genomic_DNA"/>
</dbReference>
<name>A0A518GZG7_9BACT</name>
<dbReference type="RefSeq" id="WP_145268523.1">
    <property type="nucleotide sequence ID" value="NZ_CP036426.1"/>
</dbReference>
<dbReference type="PANTHER" id="PTHR35889">
    <property type="entry name" value="CYCLOINULO-OLIGOSACCHARIDE FRUCTANOTRANSFERASE-RELATED"/>
    <property type="match status" value="1"/>
</dbReference>
<dbReference type="InterPro" id="IPR011444">
    <property type="entry name" value="DUF1549"/>
</dbReference>
<organism evidence="2 3">
    <name type="scientific">Tautonia plasticadhaerens</name>
    <dbReference type="NCBI Taxonomy" id="2527974"/>
    <lineage>
        <taxon>Bacteria</taxon>
        <taxon>Pseudomonadati</taxon>
        <taxon>Planctomycetota</taxon>
        <taxon>Planctomycetia</taxon>
        <taxon>Isosphaerales</taxon>
        <taxon>Isosphaeraceae</taxon>
        <taxon>Tautonia</taxon>
    </lineage>
</organism>
<feature type="domain" description="BIG2" evidence="1">
    <location>
        <begin position="36"/>
        <end position="113"/>
    </location>
</feature>
<evidence type="ECO:0000313" key="2">
    <source>
        <dbReference type="EMBL" id="QDV33979.1"/>
    </source>
</evidence>
<accession>A0A518GZG7</accession>
<dbReference type="Pfam" id="PF07583">
    <property type="entry name" value="PSCyt2"/>
    <property type="match status" value="1"/>
</dbReference>
<dbReference type="InterPro" id="IPR022655">
    <property type="entry name" value="DUF1553"/>
</dbReference>